<dbReference type="AlphaFoldDB" id="A0AAV0IMH4"/>
<evidence type="ECO:0000313" key="1">
    <source>
        <dbReference type="EMBL" id="CAI0398777.1"/>
    </source>
</evidence>
<sequence length="47" mass="5438">MSLFLSPRVTQLYRWDPFSDVTSESILMQHRSNLSSLLGSILNVNQR</sequence>
<evidence type="ECO:0000313" key="2">
    <source>
        <dbReference type="Proteomes" id="UP001154282"/>
    </source>
</evidence>
<accession>A0AAV0IMH4</accession>
<dbReference type="Proteomes" id="UP001154282">
    <property type="component" value="Unassembled WGS sequence"/>
</dbReference>
<proteinExistence type="predicted"/>
<gene>
    <name evidence="1" type="ORF">LITE_LOCUS10032</name>
</gene>
<organism evidence="1 2">
    <name type="scientific">Linum tenue</name>
    <dbReference type="NCBI Taxonomy" id="586396"/>
    <lineage>
        <taxon>Eukaryota</taxon>
        <taxon>Viridiplantae</taxon>
        <taxon>Streptophyta</taxon>
        <taxon>Embryophyta</taxon>
        <taxon>Tracheophyta</taxon>
        <taxon>Spermatophyta</taxon>
        <taxon>Magnoliopsida</taxon>
        <taxon>eudicotyledons</taxon>
        <taxon>Gunneridae</taxon>
        <taxon>Pentapetalae</taxon>
        <taxon>rosids</taxon>
        <taxon>fabids</taxon>
        <taxon>Malpighiales</taxon>
        <taxon>Linaceae</taxon>
        <taxon>Linum</taxon>
    </lineage>
</organism>
<name>A0AAV0IMH4_9ROSI</name>
<protein>
    <submittedName>
        <fullName evidence="1">Uncharacterized protein</fullName>
    </submittedName>
</protein>
<reference evidence="1" key="1">
    <citation type="submission" date="2022-08" db="EMBL/GenBank/DDBJ databases">
        <authorList>
            <person name="Gutierrez-Valencia J."/>
        </authorList>
    </citation>
    <scope>NUCLEOTIDE SEQUENCE</scope>
</reference>
<dbReference type="EMBL" id="CAMGYJ010000004">
    <property type="protein sequence ID" value="CAI0398777.1"/>
    <property type="molecule type" value="Genomic_DNA"/>
</dbReference>
<keyword evidence="2" id="KW-1185">Reference proteome</keyword>
<comment type="caution">
    <text evidence="1">The sequence shown here is derived from an EMBL/GenBank/DDBJ whole genome shotgun (WGS) entry which is preliminary data.</text>
</comment>